<dbReference type="Pfam" id="PF26084">
    <property type="entry name" value="PWI_Topors"/>
    <property type="match status" value="1"/>
</dbReference>
<keyword evidence="7" id="KW-1185">Reference proteome</keyword>
<evidence type="ECO:0000256" key="1">
    <source>
        <dbReference type="ARBA" id="ARBA00000900"/>
    </source>
</evidence>
<feature type="region of interest" description="Disordered" evidence="4">
    <location>
        <begin position="339"/>
        <end position="372"/>
    </location>
</feature>
<accession>B4LN16</accession>
<dbReference type="AlphaFoldDB" id="B4LN16"/>
<evidence type="ECO:0000313" key="6">
    <source>
        <dbReference type="EMBL" id="EDW62131.1"/>
    </source>
</evidence>
<evidence type="ECO:0000259" key="5">
    <source>
        <dbReference type="Pfam" id="PF26084"/>
    </source>
</evidence>
<dbReference type="EMBL" id="CH940648">
    <property type="protein sequence ID" value="EDW62131.1"/>
    <property type="molecule type" value="Genomic_DNA"/>
</dbReference>
<evidence type="ECO:0000256" key="2">
    <source>
        <dbReference type="ARBA" id="ARBA00012483"/>
    </source>
</evidence>
<name>B4LN16_DROVI</name>
<dbReference type="PANTHER" id="PTHR46077:SF5">
    <property type="entry name" value="RING-TYPE DOMAIN-CONTAINING PROTEIN"/>
    <property type="match status" value="1"/>
</dbReference>
<dbReference type="InParanoid" id="B4LN16"/>
<feature type="compositionally biased region" description="Low complexity" evidence="4">
    <location>
        <begin position="341"/>
        <end position="359"/>
    </location>
</feature>
<dbReference type="EC" id="2.3.2.27" evidence="2"/>
<dbReference type="OMA" id="RYMVYWR"/>
<feature type="domain" description="Topors PWI-like" evidence="5">
    <location>
        <begin position="36"/>
        <end position="112"/>
    </location>
</feature>
<organism evidence="6 7">
    <name type="scientific">Drosophila virilis</name>
    <name type="common">Fruit fly</name>
    <dbReference type="NCBI Taxonomy" id="7244"/>
    <lineage>
        <taxon>Eukaryota</taxon>
        <taxon>Metazoa</taxon>
        <taxon>Ecdysozoa</taxon>
        <taxon>Arthropoda</taxon>
        <taxon>Hexapoda</taxon>
        <taxon>Insecta</taxon>
        <taxon>Pterygota</taxon>
        <taxon>Neoptera</taxon>
        <taxon>Endopterygota</taxon>
        <taxon>Diptera</taxon>
        <taxon>Brachycera</taxon>
        <taxon>Muscomorpha</taxon>
        <taxon>Ephydroidea</taxon>
        <taxon>Drosophilidae</taxon>
        <taxon>Drosophila</taxon>
    </lineage>
</organism>
<dbReference type="GO" id="GO:0006513">
    <property type="term" value="P:protein monoubiquitination"/>
    <property type="evidence" value="ECO:0007669"/>
    <property type="project" value="TreeGrafter"/>
</dbReference>
<dbReference type="PANTHER" id="PTHR46077">
    <property type="entry name" value="E3 UBIQUITIN-PROTEIN LIGASE TOPORS"/>
    <property type="match status" value="1"/>
</dbReference>
<feature type="region of interest" description="Disordered" evidence="4">
    <location>
        <begin position="203"/>
        <end position="238"/>
    </location>
</feature>
<dbReference type="eggNOG" id="KOG4430">
    <property type="taxonomic scope" value="Eukaryota"/>
</dbReference>
<sequence>MGSRYMVYWRVYVYSNNLYSLPERESRSFRDCTPLMYRRNSDEVHRLLSFANRELSVLLCNTQTELLTVFDVLLELILEINMKSLEFNATLAGYLGPKTNHFVHELINFARSPYDDLISYECNVQYSARPLDGSEGLGMLPIILNFVDFSMYVDEDECVSFTADLDVEDEDPDEVDELADLTDLNAPLLLELRRLLAERNSSSAATTLAPQPQRPTSQAQSQSSSELSVQASASSSSSSSTTAAAAAAAATTSNLMSNGMLAQDIGLEVAIERSMLDRLGSDYFLPQRSQQMVSSASARYARNLATVGNRSTDAGNAAAAAAAAAAVANATRVAQNTGVNPGLRAALRSAPRPRSSSVAPKRRRTTNRDLER</sequence>
<keyword evidence="3" id="KW-0808">Transferase</keyword>
<proteinExistence type="predicted"/>
<gene>
    <name evidence="6" type="primary">Dvir\GJ19923</name>
    <name evidence="6" type="ORF">Dvir_GJ19923</name>
</gene>
<evidence type="ECO:0000256" key="3">
    <source>
        <dbReference type="ARBA" id="ARBA00022679"/>
    </source>
</evidence>
<evidence type="ECO:0000313" key="7">
    <source>
        <dbReference type="Proteomes" id="UP000008792"/>
    </source>
</evidence>
<dbReference type="STRING" id="7244.B4LN16"/>
<dbReference type="GO" id="GO:0061630">
    <property type="term" value="F:ubiquitin protein ligase activity"/>
    <property type="evidence" value="ECO:0007669"/>
    <property type="project" value="UniProtKB-EC"/>
</dbReference>
<comment type="catalytic activity">
    <reaction evidence="1">
        <text>S-ubiquitinyl-[E2 ubiquitin-conjugating enzyme]-L-cysteine + [acceptor protein]-L-lysine = [E2 ubiquitin-conjugating enzyme]-L-cysteine + N(6)-ubiquitinyl-[acceptor protein]-L-lysine.</text>
        <dbReference type="EC" id="2.3.2.27"/>
    </reaction>
</comment>
<dbReference type="OrthoDB" id="365379at2759"/>
<dbReference type="HOGENOM" id="CLU_628933_0_0_1"/>
<dbReference type="InterPro" id="IPR058745">
    <property type="entry name" value="PWI_Topors"/>
</dbReference>
<protein>
    <recommendedName>
        <fullName evidence="2">RING-type E3 ubiquitin transferase</fullName>
        <ecNumber evidence="2">2.3.2.27</ecNumber>
    </recommendedName>
</protein>
<evidence type="ECO:0000256" key="4">
    <source>
        <dbReference type="SAM" id="MobiDB-lite"/>
    </source>
</evidence>
<dbReference type="GO" id="GO:0000209">
    <property type="term" value="P:protein polyubiquitination"/>
    <property type="evidence" value="ECO:0007669"/>
    <property type="project" value="TreeGrafter"/>
</dbReference>
<reference evidence="6 7" key="1">
    <citation type="journal article" date="2007" name="Nature">
        <title>Evolution of genes and genomes on the Drosophila phylogeny.</title>
        <authorList>
            <consortium name="Drosophila 12 Genomes Consortium"/>
            <person name="Clark A.G."/>
            <person name="Eisen M.B."/>
            <person name="Smith D.R."/>
            <person name="Bergman C.M."/>
            <person name="Oliver B."/>
            <person name="Markow T.A."/>
            <person name="Kaufman T.C."/>
            <person name="Kellis M."/>
            <person name="Gelbart W."/>
            <person name="Iyer V.N."/>
            <person name="Pollard D.A."/>
            <person name="Sackton T.B."/>
            <person name="Larracuente A.M."/>
            <person name="Singh N.D."/>
            <person name="Abad J.P."/>
            <person name="Abt D.N."/>
            <person name="Adryan B."/>
            <person name="Aguade M."/>
            <person name="Akashi H."/>
            <person name="Anderson W.W."/>
            <person name="Aquadro C.F."/>
            <person name="Ardell D.H."/>
            <person name="Arguello R."/>
            <person name="Artieri C.G."/>
            <person name="Barbash D.A."/>
            <person name="Barker D."/>
            <person name="Barsanti P."/>
            <person name="Batterham P."/>
            <person name="Batzoglou S."/>
            <person name="Begun D."/>
            <person name="Bhutkar A."/>
            <person name="Blanco E."/>
            <person name="Bosak S.A."/>
            <person name="Bradley R.K."/>
            <person name="Brand A.D."/>
            <person name="Brent M.R."/>
            <person name="Brooks A.N."/>
            <person name="Brown R.H."/>
            <person name="Butlin R.K."/>
            <person name="Caggese C."/>
            <person name="Calvi B.R."/>
            <person name="Bernardo de Carvalho A."/>
            <person name="Caspi A."/>
            <person name="Castrezana S."/>
            <person name="Celniker S.E."/>
            <person name="Chang J.L."/>
            <person name="Chapple C."/>
            <person name="Chatterji S."/>
            <person name="Chinwalla A."/>
            <person name="Civetta A."/>
            <person name="Clifton S.W."/>
            <person name="Comeron J.M."/>
            <person name="Costello J.C."/>
            <person name="Coyne J.A."/>
            <person name="Daub J."/>
            <person name="David R.G."/>
            <person name="Delcher A.L."/>
            <person name="Delehaunty K."/>
            <person name="Do C.B."/>
            <person name="Ebling H."/>
            <person name="Edwards K."/>
            <person name="Eickbush T."/>
            <person name="Evans J.D."/>
            <person name="Filipski A."/>
            <person name="Findeiss S."/>
            <person name="Freyhult E."/>
            <person name="Fulton L."/>
            <person name="Fulton R."/>
            <person name="Garcia A.C."/>
            <person name="Gardiner A."/>
            <person name="Garfield D.A."/>
            <person name="Garvin B.E."/>
            <person name="Gibson G."/>
            <person name="Gilbert D."/>
            <person name="Gnerre S."/>
            <person name="Godfrey J."/>
            <person name="Good R."/>
            <person name="Gotea V."/>
            <person name="Gravely B."/>
            <person name="Greenberg A.J."/>
            <person name="Griffiths-Jones S."/>
            <person name="Gross S."/>
            <person name="Guigo R."/>
            <person name="Gustafson E.A."/>
            <person name="Haerty W."/>
            <person name="Hahn M.W."/>
            <person name="Halligan D.L."/>
            <person name="Halpern A.L."/>
            <person name="Halter G.M."/>
            <person name="Han M.V."/>
            <person name="Heger A."/>
            <person name="Hillier L."/>
            <person name="Hinrichs A.S."/>
            <person name="Holmes I."/>
            <person name="Hoskins R.A."/>
            <person name="Hubisz M.J."/>
            <person name="Hultmark D."/>
            <person name="Huntley M.A."/>
            <person name="Jaffe D.B."/>
            <person name="Jagadeeshan S."/>
            <person name="Jeck W.R."/>
            <person name="Johnson J."/>
            <person name="Jones C.D."/>
            <person name="Jordan W.C."/>
            <person name="Karpen G.H."/>
            <person name="Kataoka E."/>
            <person name="Keightley P.D."/>
            <person name="Kheradpour P."/>
            <person name="Kirkness E.F."/>
            <person name="Koerich L.B."/>
            <person name="Kristiansen K."/>
            <person name="Kudrna D."/>
            <person name="Kulathinal R.J."/>
            <person name="Kumar S."/>
            <person name="Kwok R."/>
            <person name="Lander E."/>
            <person name="Langley C.H."/>
            <person name="Lapoint R."/>
            <person name="Lazzaro B.P."/>
            <person name="Lee S.J."/>
            <person name="Levesque L."/>
            <person name="Li R."/>
            <person name="Lin C.F."/>
            <person name="Lin M.F."/>
            <person name="Lindblad-Toh K."/>
            <person name="Llopart A."/>
            <person name="Long M."/>
            <person name="Low L."/>
            <person name="Lozovsky E."/>
            <person name="Lu J."/>
            <person name="Luo M."/>
            <person name="Machado C.A."/>
            <person name="Makalowski W."/>
            <person name="Marzo M."/>
            <person name="Matsuda M."/>
            <person name="Matzkin L."/>
            <person name="McAllister B."/>
            <person name="McBride C.S."/>
            <person name="McKernan B."/>
            <person name="McKernan K."/>
            <person name="Mendez-Lago M."/>
            <person name="Minx P."/>
            <person name="Mollenhauer M.U."/>
            <person name="Montooth K."/>
            <person name="Mount S.M."/>
            <person name="Mu X."/>
            <person name="Myers E."/>
            <person name="Negre B."/>
            <person name="Newfeld S."/>
            <person name="Nielsen R."/>
            <person name="Noor M.A."/>
            <person name="O'Grady P."/>
            <person name="Pachter L."/>
            <person name="Papaceit M."/>
            <person name="Parisi M.J."/>
            <person name="Parisi M."/>
            <person name="Parts L."/>
            <person name="Pedersen J.S."/>
            <person name="Pesole G."/>
            <person name="Phillippy A.M."/>
            <person name="Ponting C.P."/>
            <person name="Pop M."/>
            <person name="Porcelli D."/>
            <person name="Powell J.R."/>
            <person name="Prohaska S."/>
            <person name="Pruitt K."/>
            <person name="Puig M."/>
            <person name="Quesneville H."/>
            <person name="Ram K.R."/>
            <person name="Rand D."/>
            <person name="Rasmussen M.D."/>
            <person name="Reed L.K."/>
            <person name="Reenan R."/>
            <person name="Reily A."/>
            <person name="Remington K.A."/>
            <person name="Rieger T.T."/>
            <person name="Ritchie M.G."/>
            <person name="Robin C."/>
            <person name="Rogers Y.H."/>
            <person name="Rohde C."/>
            <person name="Rozas J."/>
            <person name="Rubenfield M.J."/>
            <person name="Ruiz A."/>
            <person name="Russo S."/>
            <person name="Salzberg S.L."/>
            <person name="Sanchez-Gracia A."/>
            <person name="Saranga D.J."/>
            <person name="Sato H."/>
            <person name="Schaeffer S.W."/>
            <person name="Schatz M.C."/>
            <person name="Schlenke T."/>
            <person name="Schwartz R."/>
            <person name="Segarra C."/>
            <person name="Singh R.S."/>
            <person name="Sirot L."/>
            <person name="Sirota M."/>
            <person name="Sisneros N.B."/>
            <person name="Smith C.D."/>
            <person name="Smith T.F."/>
            <person name="Spieth J."/>
            <person name="Stage D.E."/>
            <person name="Stark A."/>
            <person name="Stephan W."/>
            <person name="Strausberg R.L."/>
            <person name="Strempel S."/>
            <person name="Sturgill D."/>
            <person name="Sutton G."/>
            <person name="Sutton G.G."/>
            <person name="Tao W."/>
            <person name="Teichmann S."/>
            <person name="Tobari Y.N."/>
            <person name="Tomimura Y."/>
            <person name="Tsolas J.M."/>
            <person name="Valente V.L."/>
            <person name="Venter E."/>
            <person name="Venter J.C."/>
            <person name="Vicario S."/>
            <person name="Vieira F.G."/>
            <person name="Vilella A.J."/>
            <person name="Villasante A."/>
            <person name="Walenz B."/>
            <person name="Wang J."/>
            <person name="Wasserman M."/>
            <person name="Watts T."/>
            <person name="Wilson D."/>
            <person name="Wilson R.K."/>
            <person name="Wing R.A."/>
            <person name="Wolfner M.F."/>
            <person name="Wong A."/>
            <person name="Wong G.K."/>
            <person name="Wu C.I."/>
            <person name="Wu G."/>
            <person name="Yamamoto D."/>
            <person name="Yang H.P."/>
            <person name="Yang S.P."/>
            <person name="Yorke J.A."/>
            <person name="Yoshida K."/>
            <person name="Zdobnov E."/>
            <person name="Zhang P."/>
            <person name="Zhang Y."/>
            <person name="Zimin A.V."/>
            <person name="Baldwin J."/>
            <person name="Abdouelleil A."/>
            <person name="Abdulkadir J."/>
            <person name="Abebe A."/>
            <person name="Abera B."/>
            <person name="Abreu J."/>
            <person name="Acer S.C."/>
            <person name="Aftuck L."/>
            <person name="Alexander A."/>
            <person name="An P."/>
            <person name="Anderson E."/>
            <person name="Anderson S."/>
            <person name="Arachi H."/>
            <person name="Azer M."/>
            <person name="Bachantsang P."/>
            <person name="Barry A."/>
            <person name="Bayul T."/>
            <person name="Berlin A."/>
            <person name="Bessette D."/>
            <person name="Bloom T."/>
            <person name="Blye J."/>
            <person name="Boguslavskiy L."/>
            <person name="Bonnet C."/>
            <person name="Boukhgalter B."/>
            <person name="Bourzgui I."/>
            <person name="Brown A."/>
            <person name="Cahill P."/>
            <person name="Channer S."/>
            <person name="Cheshatsang Y."/>
            <person name="Chuda L."/>
            <person name="Citroen M."/>
            <person name="Collymore A."/>
            <person name="Cooke P."/>
            <person name="Costello M."/>
            <person name="D'Aco K."/>
            <person name="Daza R."/>
            <person name="De Haan G."/>
            <person name="DeGray S."/>
            <person name="DeMaso C."/>
            <person name="Dhargay N."/>
            <person name="Dooley K."/>
            <person name="Dooley E."/>
            <person name="Doricent M."/>
            <person name="Dorje P."/>
            <person name="Dorjee K."/>
            <person name="Dupes A."/>
            <person name="Elong R."/>
            <person name="Falk J."/>
            <person name="Farina A."/>
            <person name="Faro S."/>
            <person name="Ferguson D."/>
            <person name="Fisher S."/>
            <person name="Foley C.D."/>
            <person name="Franke A."/>
            <person name="Friedrich D."/>
            <person name="Gadbois L."/>
            <person name="Gearin G."/>
            <person name="Gearin C.R."/>
            <person name="Giannoukos G."/>
            <person name="Goode T."/>
            <person name="Graham J."/>
            <person name="Grandbois E."/>
            <person name="Grewal S."/>
            <person name="Gyaltsen K."/>
            <person name="Hafez N."/>
            <person name="Hagos B."/>
            <person name="Hall J."/>
            <person name="Henson C."/>
            <person name="Hollinger A."/>
            <person name="Honan T."/>
            <person name="Huard M.D."/>
            <person name="Hughes L."/>
            <person name="Hurhula B."/>
            <person name="Husby M.E."/>
            <person name="Kamat A."/>
            <person name="Kanga B."/>
            <person name="Kashin S."/>
            <person name="Khazanovich D."/>
            <person name="Kisner P."/>
            <person name="Lance K."/>
            <person name="Lara M."/>
            <person name="Lee W."/>
            <person name="Lennon N."/>
            <person name="Letendre F."/>
            <person name="LeVine R."/>
            <person name="Lipovsky A."/>
            <person name="Liu X."/>
            <person name="Liu J."/>
            <person name="Liu S."/>
            <person name="Lokyitsang T."/>
            <person name="Lokyitsang Y."/>
            <person name="Lubonja R."/>
            <person name="Lui A."/>
            <person name="MacDonald P."/>
            <person name="Magnisalis V."/>
            <person name="Maru K."/>
            <person name="Matthews C."/>
            <person name="McCusker W."/>
            <person name="McDonough S."/>
            <person name="Mehta T."/>
            <person name="Meldrim J."/>
            <person name="Meneus L."/>
            <person name="Mihai O."/>
            <person name="Mihalev A."/>
            <person name="Mihova T."/>
            <person name="Mittelman R."/>
            <person name="Mlenga V."/>
            <person name="Montmayeur A."/>
            <person name="Mulrain L."/>
            <person name="Navidi A."/>
            <person name="Naylor J."/>
            <person name="Negash T."/>
            <person name="Nguyen T."/>
            <person name="Nguyen N."/>
            <person name="Nicol R."/>
            <person name="Norbu C."/>
            <person name="Norbu N."/>
            <person name="Novod N."/>
            <person name="O'Neill B."/>
            <person name="Osman S."/>
            <person name="Markiewicz E."/>
            <person name="Oyono O.L."/>
            <person name="Patti C."/>
            <person name="Phunkhang P."/>
            <person name="Pierre F."/>
            <person name="Priest M."/>
            <person name="Raghuraman S."/>
            <person name="Rege F."/>
            <person name="Reyes R."/>
            <person name="Rise C."/>
            <person name="Rogov P."/>
            <person name="Ross K."/>
            <person name="Ryan E."/>
            <person name="Settipalli S."/>
            <person name="Shea T."/>
            <person name="Sherpa N."/>
            <person name="Shi L."/>
            <person name="Shih D."/>
            <person name="Sparrow T."/>
            <person name="Spaulding J."/>
            <person name="Stalker J."/>
            <person name="Stange-Thomann N."/>
            <person name="Stavropoulos S."/>
            <person name="Stone C."/>
            <person name="Strader C."/>
            <person name="Tesfaye S."/>
            <person name="Thomson T."/>
            <person name="Thoulutsang Y."/>
            <person name="Thoulutsang D."/>
            <person name="Topham K."/>
            <person name="Topping I."/>
            <person name="Tsamla T."/>
            <person name="Vassiliev H."/>
            <person name="Vo A."/>
            <person name="Wangchuk T."/>
            <person name="Wangdi T."/>
            <person name="Weiand M."/>
            <person name="Wilkinson J."/>
            <person name="Wilson A."/>
            <person name="Yadav S."/>
            <person name="Young G."/>
            <person name="Yu Q."/>
            <person name="Zembek L."/>
            <person name="Zhong D."/>
            <person name="Zimmer A."/>
            <person name="Zwirko Z."/>
            <person name="Jaffe D.B."/>
            <person name="Alvarez P."/>
            <person name="Brockman W."/>
            <person name="Butler J."/>
            <person name="Chin C."/>
            <person name="Gnerre S."/>
            <person name="Grabherr M."/>
            <person name="Kleber M."/>
            <person name="Mauceli E."/>
            <person name="MacCallum I."/>
        </authorList>
    </citation>
    <scope>NUCLEOTIDE SEQUENCE [LARGE SCALE GENOMIC DNA]</scope>
    <source>
        <strain evidence="7">Tucson 15010-1051.87</strain>
    </source>
</reference>
<dbReference type="Proteomes" id="UP000008792">
    <property type="component" value="Unassembled WGS sequence"/>
</dbReference>
<feature type="compositionally biased region" description="Low complexity" evidence="4">
    <location>
        <begin position="216"/>
        <end position="238"/>
    </location>
</feature>
<dbReference type="PhylomeDB" id="B4LN16"/>